<keyword evidence="12" id="KW-0564">Palmitate</keyword>
<evidence type="ECO:0000256" key="2">
    <source>
        <dbReference type="ARBA" id="ARBA00009450"/>
    </source>
</evidence>
<evidence type="ECO:0000256" key="14">
    <source>
        <dbReference type="ARBA" id="ARBA00023288"/>
    </source>
</evidence>
<keyword evidence="6" id="KW-0812">Transmembrane</keyword>
<keyword evidence="4" id="KW-1134">Transmembrane beta strand</keyword>
<evidence type="ECO:0000256" key="11">
    <source>
        <dbReference type="ARBA" id="ARBA00023136"/>
    </source>
</evidence>
<gene>
    <name evidence="18" type="ORF">KL86DYS1_31707</name>
</gene>
<evidence type="ECO:0000259" key="16">
    <source>
        <dbReference type="Pfam" id="PF02563"/>
    </source>
</evidence>
<dbReference type="InterPro" id="IPR049712">
    <property type="entry name" value="Poly_export"/>
</dbReference>
<dbReference type="Gene3D" id="3.10.560.10">
    <property type="entry name" value="Outer membrane lipoprotein wza domain like"/>
    <property type="match status" value="1"/>
</dbReference>
<evidence type="ECO:0000256" key="12">
    <source>
        <dbReference type="ARBA" id="ARBA00023139"/>
    </source>
</evidence>
<feature type="domain" description="SLBB" evidence="17">
    <location>
        <begin position="145"/>
        <end position="224"/>
    </location>
</feature>
<keyword evidence="13" id="KW-0998">Cell outer membrane</keyword>
<dbReference type="Pfam" id="PF02563">
    <property type="entry name" value="Poly_export"/>
    <property type="match status" value="1"/>
</dbReference>
<evidence type="ECO:0000256" key="13">
    <source>
        <dbReference type="ARBA" id="ARBA00023237"/>
    </source>
</evidence>
<organism evidence="18">
    <name type="scientific">uncultured Dysgonomonas sp</name>
    <dbReference type="NCBI Taxonomy" id="206096"/>
    <lineage>
        <taxon>Bacteria</taxon>
        <taxon>Pseudomonadati</taxon>
        <taxon>Bacteroidota</taxon>
        <taxon>Bacteroidia</taxon>
        <taxon>Bacteroidales</taxon>
        <taxon>Dysgonomonadaceae</taxon>
        <taxon>Dysgonomonas</taxon>
        <taxon>environmental samples</taxon>
    </lineage>
</organism>
<dbReference type="InterPro" id="IPR003715">
    <property type="entry name" value="Poly_export_N"/>
</dbReference>
<dbReference type="GO" id="GO:0006811">
    <property type="term" value="P:monoatomic ion transport"/>
    <property type="evidence" value="ECO:0007669"/>
    <property type="project" value="UniProtKB-KW"/>
</dbReference>
<protein>
    <submittedName>
        <fullName evidence="18">Uncharacterized protein</fullName>
    </submittedName>
</protein>
<evidence type="ECO:0000256" key="5">
    <source>
        <dbReference type="ARBA" id="ARBA00022597"/>
    </source>
</evidence>
<evidence type="ECO:0000256" key="7">
    <source>
        <dbReference type="ARBA" id="ARBA00022729"/>
    </source>
</evidence>
<keyword evidence="3" id="KW-0813">Transport</keyword>
<proteinExistence type="inferred from homology"/>
<dbReference type="AlphaFoldDB" id="A0A212K7G9"/>
<evidence type="ECO:0000259" key="17">
    <source>
        <dbReference type="Pfam" id="PF22461"/>
    </source>
</evidence>
<reference evidence="18" key="1">
    <citation type="submission" date="2016-04" db="EMBL/GenBank/DDBJ databases">
        <authorList>
            <person name="Evans L.H."/>
            <person name="Alamgir A."/>
            <person name="Owens N."/>
            <person name="Weber N.D."/>
            <person name="Virtaneva K."/>
            <person name="Barbian K."/>
            <person name="Babar A."/>
            <person name="Rosenke K."/>
        </authorList>
    </citation>
    <scope>NUCLEOTIDE SEQUENCE</scope>
    <source>
        <strain evidence="18">86-1</strain>
    </source>
</reference>
<feature type="signal peptide" evidence="15">
    <location>
        <begin position="1"/>
        <end position="21"/>
    </location>
</feature>
<dbReference type="GO" id="GO:0015288">
    <property type="term" value="F:porin activity"/>
    <property type="evidence" value="ECO:0007669"/>
    <property type="project" value="UniProtKB-KW"/>
</dbReference>
<keyword evidence="10" id="KW-0626">Porin</keyword>
<dbReference type="Pfam" id="PF22461">
    <property type="entry name" value="SLBB_2"/>
    <property type="match status" value="1"/>
</dbReference>
<dbReference type="GO" id="GO:0015159">
    <property type="term" value="F:polysaccharide transmembrane transporter activity"/>
    <property type="evidence" value="ECO:0007669"/>
    <property type="project" value="InterPro"/>
</dbReference>
<comment type="similarity">
    <text evidence="2">Belongs to the BexD/CtrA/VexA family.</text>
</comment>
<evidence type="ECO:0000256" key="3">
    <source>
        <dbReference type="ARBA" id="ARBA00022448"/>
    </source>
</evidence>
<evidence type="ECO:0000256" key="1">
    <source>
        <dbReference type="ARBA" id="ARBA00004571"/>
    </source>
</evidence>
<comment type="subcellular location">
    <subcellularLocation>
        <location evidence="1">Cell outer membrane</location>
        <topology evidence="1">Multi-pass membrane protein</topology>
    </subcellularLocation>
</comment>
<dbReference type="PROSITE" id="PS51257">
    <property type="entry name" value="PROKAR_LIPOPROTEIN"/>
    <property type="match status" value="1"/>
</dbReference>
<evidence type="ECO:0000256" key="4">
    <source>
        <dbReference type="ARBA" id="ARBA00022452"/>
    </source>
</evidence>
<feature type="domain" description="Polysaccharide export protein N-terminal" evidence="16">
    <location>
        <begin position="41"/>
        <end position="140"/>
    </location>
</feature>
<name>A0A212K7G9_9BACT</name>
<keyword evidence="11" id="KW-0472">Membrane</keyword>
<dbReference type="EMBL" id="FLUM01000003">
    <property type="protein sequence ID" value="SBW07592.1"/>
    <property type="molecule type" value="Genomic_DNA"/>
</dbReference>
<keyword evidence="7 15" id="KW-0732">Signal</keyword>
<keyword evidence="14" id="KW-0449">Lipoprotein</keyword>
<evidence type="ECO:0000256" key="9">
    <source>
        <dbReference type="ARBA" id="ARBA00023065"/>
    </source>
</evidence>
<evidence type="ECO:0000313" key="18">
    <source>
        <dbReference type="EMBL" id="SBW07592.1"/>
    </source>
</evidence>
<evidence type="ECO:0000256" key="8">
    <source>
        <dbReference type="ARBA" id="ARBA00023047"/>
    </source>
</evidence>
<evidence type="ECO:0000256" key="10">
    <source>
        <dbReference type="ARBA" id="ARBA00023114"/>
    </source>
</evidence>
<dbReference type="GO" id="GO:0009279">
    <property type="term" value="C:cell outer membrane"/>
    <property type="evidence" value="ECO:0007669"/>
    <property type="project" value="UniProtKB-SubCell"/>
</dbReference>
<accession>A0A212K7G9</accession>
<feature type="chain" id="PRO_5012126100" evidence="15">
    <location>
        <begin position="22"/>
        <end position="263"/>
    </location>
</feature>
<dbReference type="PANTHER" id="PTHR33619">
    <property type="entry name" value="POLYSACCHARIDE EXPORT PROTEIN GFCE-RELATED"/>
    <property type="match status" value="1"/>
</dbReference>
<sequence length="263" mass="28887">MRSLMGFLPICILLLSSCNSSKNVTYFQDIPLEKNISIVKSSDITVMPKDLISIVVSSKTPELATLFNLPKVSYQAGSATSNESAGNQILGYTVDSGGYIDFPVLGRIHVAGLNREQLASMIKERLVKENLLNDAVVTVDFLNLKISVLGEVKSPGKYSIDRDQITLLEAISMAGDLTIYGKRNGILVIREADGKRITYKMDLRSSDTFSSPAYYLRQNDVIYVEPNSTRTGQSTINDNNVKSVSLWISIASFATTLAVLIFK</sequence>
<evidence type="ECO:0000256" key="6">
    <source>
        <dbReference type="ARBA" id="ARBA00022692"/>
    </source>
</evidence>
<keyword evidence="5" id="KW-0762">Sugar transport</keyword>
<keyword evidence="8" id="KW-0625">Polysaccharide transport</keyword>
<keyword evidence="9" id="KW-0406">Ion transport</keyword>
<dbReference type="PANTHER" id="PTHR33619:SF3">
    <property type="entry name" value="POLYSACCHARIDE EXPORT PROTEIN GFCE-RELATED"/>
    <property type="match status" value="1"/>
</dbReference>
<dbReference type="InterPro" id="IPR054765">
    <property type="entry name" value="SLBB_dom"/>
</dbReference>
<evidence type="ECO:0000256" key="15">
    <source>
        <dbReference type="SAM" id="SignalP"/>
    </source>
</evidence>
<dbReference type="GO" id="GO:0046930">
    <property type="term" value="C:pore complex"/>
    <property type="evidence" value="ECO:0007669"/>
    <property type="project" value="UniProtKB-KW"/>
</dbReference>
<dbReference type="RefSeq" id="WP_296944808.1">
    <property type="nucleotide sequence ID" value="NZ_LT599032.1"/>
</dbReference>